<organism evidence="2 3">
    <name type="scientific">Zasmidium cellare</name>
    <name type="common">Wine cellar mold</name>
    <name type="synonym">Racodium cellare</name>
    <dbReference type="NCBI Taxonomy" id="395010"/>
    <lineage>
        <taxon>Eukaryota</taxon>
        <taxon>Fungi</taxon>
        <taxon>Dikarya</taxon>
        <taxon>Ascomycota</taxon>
        <taxon>Pezizomycotina</taxon>
        <taxon>Dothideomycetes</taxon>
        <taxon>Dothideomycetidae</taxon>
        <taxon>Mycosphaerellales</taxon>
        <taxon>Mycosphaerellaceae</taxon>
        <taxon>Zasmidium</taxon>
    </lineage>
</organism>
<dbReference type="EMBL" id="JAXOVC010000011">
    <property type="protein sequence ID" value="KAK4495941.1"/>
    <property type="molecule type" value="Genomic_DNA"/>
</dbReference>
<dbReference type="Gene3D" id="3.90.1300.10">
    <property type="entry name" value="Amidase signature (AS) domain"/>
    <property type="match status" value="1"/>
</dbReference>
<evidence type="ECO:0000259" key="1">
    <source>
        <dbReference type="Pfam" id="PF01425"/>
    </source>
</evidence>
<dbReference type="InterPro" id="IPR000120">
    <property type="entry name" value="Amidase"/>
</dbReference>
<feature type="domain" description="Amidase" evidence="1">
    <location>
        <begin position="25"/>
        <end position="468"/>
    </location>
</feature>
<sequence>MASTYASIAGLQRDLKDGKTTVKHVTKTYLDLIERLDKDLNSFTTVNKQALEEAEKLDSLPAEQRGPLFGVPIALKDQIDTAGIRTTYGSKACEDYIPPEDATIVRKLREAGAVILGKTTLCDWAAGFSSMSSMTGTTRHPIDPTRDPGGSSAGSGTAVGAGLALAAIGGDTGGSIRLPSSFCGLVGVRMTPGRISRDGMSALVKTQDTPGPMCRNVEDAAKILDVLVGFDEKDDFTSINALTGRSASATQFQDAVAQPFLEGKRVGVLRQEFGSHRGINGLLDKTLADLKSAGVELVEVEIPNLDNFKRLTAPYVLRAKADINEFCASRPALQHIKLEDLYDKGIYHKGLDLIPSAVKGTTKFDQNPHFAKYLVIREEFQRKVAALFAKHGLDAIVYPTCKTLAPKTQQLLDGEWKELPNTVIGSQLLFTALSVPIGRAKDDDFPDDPALPVGLEILGVPLSEEKILNLAAGVEALQSKPWK</sequence>
<dbReference type="PANTHER" id="PTHR11895:SF7">
    <property type="entry name" value="GLUTAMYL-TRNA(GLN) AMIDOTRANSFERASE SUBUNIT A, MITOCHONDRIAL"/>
    <property type="match status" value="1"/>
</dbReference>
<dbReference type="SUPFAM" id="SSF75304">
    <property type="entry name" value="Amidase signature (AS) enzymes"/>
    <property type="match status" value="1"/>
</dbReference>
<evidence type="ECO:0000313" key="3">
    <source>
        <dbReference type="Proteomes" id="UP001305779"/>
    </source>
</evidence>
<name>A0ABR0E3Z1_ZASCE</name>
<gene>
    <name evidence="2" type="ORF">PRZ48_013209</name>
</gene>
<dbReference type="Proteomes" id="UP001305779">
    <property type="component" value="Unassembled WGS sequence"/>
</dbReference>
<accession>A0ABR0E3Z1</accession>
<dbReference type="PANTHER" id="PTHR11895">
    <property type="entry name" value="TRANSAMIDASE"/>
    <property type="match status" value="1"/>
</dbReference>
<dbReference type="InterPro" id="IPR036928">
    <property type="entry name" value="AS_sf"/>
</dbReference>
<evidence type="ECO:0000313" key="2">
    <source>
        <dbReference type="EMBL" id="KAK4495941.1"/>
    </source>
</evidence>
<protein>
    <recommendedName>
        <fullName evidence="1">Amidase domain-containing protein</fullName>
    </recommendedName>
</protein>
<dbReference type="Pfam" id="PF01425">
    <property type="entry name" value="Amidase"/>
    <property type="match status" value="1"/>
</dbReference>
<reference evidence="2 3" key="1">
    <citation type="journal article" date="2023" name="G3 (Bethesda)">
        <title>A chromosome-level genome assembly of Zasmidium syzygii isolated from banana leaves.</title>
        <authorList>
            <person name="van Westerhoven A.C."/>
            <person name="Mehrabi R."/>
            <person name="Talebi R."/>
            <person name="Steentjes M.B.F."/>
            <person name="Corcolon B."/>
            <person name="Chong P.A."/>
            <person name="Kema G.H.J."/>
            <person name="Seidl M.F."/>
        </authorList>
    </citation>
    <scope>NUCLEOTIDE SEQUENCE [LARGE SCALE GENOMIC DNA]</scope>
    <source>
        <strain evidence="2 3">P124</strain>
    </source>
</reference>
<dbReference type="InterPro" id="IPR023631">
    <property type="entry name" value="Amidase_dom"/>
</dbReference>
<comment type="caution">
    <text evidence="2">The sequence shown here is derived from an EMBL/GenBank/DDBJ whole genome shotgun (WGS) entry which is preliminary data.</text>
</comment>
<proteinExistence type="predicted"/>
<keyword evidence="3" id="KW-1185">Reference proteome</keyword>